<dbReference type="PANTHER" id="PTHR32097">
    <property type="entry name" value="CAMP-BINDING PROTEIN 1-RELATED"/>
    <property type="match status" value="1"/>
</dbReference>
<dbReference type="PANTHER" id="PTHR32097:SF18">
    <property type="entry name" value="RING-TYPE DOMAIN-CONTAINING PROTEIN"/>
    <property type="match status" value="1"/>
</dbReference>
<reference evidence="1 2" key="1">
    <citation type="submission" date="2023-03" db="EMBL/GenBank/DDBJ databases">
        <title>Complete genome sequence of Tepidibacter sp. SWIR-1, isolated from a deep-sea hydrothermal vent.</title>
        <authorList>
            <person name="Li X."/>
        </authorList>
    </citation>
    <scope>NUCLEOTIDE SEQUENCE [LARGE SCALE GENOMIC DNA]</scope>
    <source>
        <strain evidence="1 2">SWIR-1</strain>
    </source>
</reference>
<dbReference type="RefSeq" id="WP_277733960.1">
    <property type="nucleotide sequence ID" value="NZ_CP120733.1"/>
</dbReference>
<evidence type="ECO:0000313" key="2">
    <source>
        <dbReference type="Proteomes" id="UP001222800"/>
    </source>
</evidence>
<organism evidence="1 2">
    <name type="scientific">Tepidibacter hydrothermalis</name>
    <dbReference type="NCBI Taxonomy" id="3036126"/>
    <lineage>
        <taxon>Bacteria</taxon>
        <taxon>Bacillati</taxon>
        <taxon>Bacillota</taxon>
        <taxon>Clostridia</taxon>
        <taxon>Peptostreptococcales</taxon>
        <taxon>Peptostreptococcaceae</taxon>
        <taxon>Tepidibacter</taxon>
    </lineage>
</organism>
<sequence>MINSIYLRRKNKILIKEGNNKLPDVYLASILKNIEGIGYTFSKKLMDTIRTLSIDELEVFYDSIIAELKKIVGHNVEYKPMYPNFPKQVMDSDVCTLYINAIIHYITLDLPKCKVQERIPLLDNINLRVIDLGEEEEFKQICIDLLSSKTSISEADKEDIKWFVEEYKDDVNSIIPKDIPLKENVALLASLLLKHTNRANDILFNHIKTSTDVLRLTVALSDGDTSLATNTKFRNFKRSERRLILSLLENCNNITEDMVRYKNQWIRLGEKLHPFEYKGKYPKSFQGFNIIRNNIKIETFNSKIEKAFLNNDIIKSVDLLKTRPGEFARRLDQLLRSTEYWQYVIDNFKKVCGEIASPVLMQVISHFKHRNKGNDLRVFFPKGNVAKVYAIKNNLSLINDEACNRVVKLCENELRTRFSNLPQLGNVYIDEKLNDYIVPFSQRSASKALRTIVRGSKVDISDGNTIRFFLWWKEGLVGNVHTGRVDIDLSAIIYDKNWAYLEHASYTNLKSDKYKICHSGDIVEAPNGACEFIDIDINSIIKYGGRYIVMSLNSFTEQPYCNLPECYAGWMMRQYPNSGEVFEPATVKDKIDVTADTRICIPVILDLVERKVIWSDLALKSNPYLYNNIEGNEKGMVLMGKAITNLSKFNLYQLFKMHANARGTIIDEIDKADIIFSVDRGITPFDIEKIMSEFM</sequence>
<name>A0ABY8EFS6_9FIRM</name>
<accession>A0ABY8EFS6</accession>
<dbReference type="EMBL" id="CP120733">
    <property type="protein sequence ID" value="WFD11792.1"/>
    <property type="molecule type" value="Genomic_DNA"/>
</dbReference>
<dbReference type="InterPro" id="IPR003325">
    <property type="entry name" value="TerD"/>
</dbReference>
<dbReference type="Gene3D" id="2.60.60.30">
    <property type="entry name" value="sav2460 like domains"/>
    <property type="match status" value="1"/>
</dbReference>
<dbReference type="InterPro" id="IPR051324">
    <property type="entry name" value="Stress/Tellurium_Resist"/>
</dbReference>
<gene>
    <name evidence="1" type="ORF">P4S50_06870</name>
</gene>
<dbReference type="Proteomes" id="UP001222800">
    <property type="component" value="Chromosome"/>
</dbReference>
<protein>
    <submittedName>
        <fullName evidence="1">TerD family protein</fullName>
    </submittedName>
</protein>
<dbReference type="CDD" id="cd06974">
    <property type="entry name" value="TerD_like"/>
    <property type="match status" value="1"/>
</dbReference>
<keyword evidence="2" id="KW-1185">Reference proteome</keyword>
<proteinExistence type="predicted"/>
<evidence type="ECO:0000313" key="1">
    <source>
        <dbReference type="EMBL" id="WFD11792.1"/>
    </source>
</evidence>